<comment type="caution">
    <text evidence="3">The sequence shown here is derived from an EMBL/GenBank/DDBJ whole genome shotgun (WGS) entry which is preliminary data.</text>
</comment>
<organism evidence="3 4">
    <name type="scientific">Anoxynatronum buryatiense</name>
    <dbReference type="NCBI Taxonomy" id="489973"/>
    <lineage>
        <taxon>Bacteria</taxon>
        <taxon>Bacillati</taxon>
        <taxon>Bacillota</taxon>
        <taxon>Clostridia</taxon>
        <taxon>Eubacteriales</taxon>
        <taxon>Clostridiaceae</taxon>
        <taxon>Anoxynatronum</taxon>
    </lineage>
</organism>
<dbReference type="RefSeq" id="WP_283408305.1">
    <property type="nucleotide sequence ID" value="NZ_FXUF01000003.1"/>
</dbReference>
<dbReference type="PANTHER" id="PTHR43169">
    <property type="entry name" value="EXSB FAMILY PROTEIN"/>
    <property type="match status" value="1"/>
</dbReference>
<dbReference type="Gene3D" id="3.40.50.620">
    <property type="entry name" value="HUPs"/>
    <property type="match status" value="1"/>
</dbReference>
<proteinExistence type="predicted"/>
<feature type="domain" description="NAD/GMP synthase" evidence="2">
    <location>
        <begin position="16"/>
        <end position="79"/>
    </location>
</feature>
<dbReference type="PANTHER" id="PTHR43169:SF2">
    <property type="entry name" value="NAD_GMP SYNTHASE DOMAIN-CONTAINING PROTEIN"/>
    <property type="match status" value="1"/>
</dbReference>
<dbReference type="CDD" id="cd01990">
    <property type="entry name" value="LarE-like"/>
    <property type="match status" value="1"/>
</dbReference>
<feature type="active site" description="Nucleophile and sulfur donor" evidence="1">
    <location>
        <position position="175"/>
    </location>
</feature>
<dbReference type="InterPro" id="IPR014729">
    <property type="entry name" value="Rossmann-like_a/b/a_fold"/>
</dbReference>
<evidence type="ECO:0000313" key="4">
    <source>
        <dbReference type="Proteomes" id="UP001158066"/>
    </source>
</evidence>
<dbReference type="PIRSF" id="PIRSF006661">
    <property type="entry name" value="PP-lp_UCP006661"/>
    <property type="match status" value="1"/>
</dbReference>
<protein>
    <recommendedName>
        <fullName evidence="2">NAD/GMP synthase domain-containing protein</fullName>
    </recommendedName>
</protein>
<keyword evidence="4" id="KW-1185">Reference proteome</keyword>
<dbReference type="AlphaFoldDB" id="A0AA45WU48"/>
<dbReference type="NCBIfam" id="TIGR00268">
    <property type="entry name" value="ATP-dependent sacrificial sulfur transferase LarE"/>
    <property type="match status" value="1"/>
</dbReference>
<dbReference type="EMBL" id="FXUF01000003">
    <property type="protein sequence ID" value="SMP46499.1"/>
    <property type="molecule type" value="Genomic_DNA"/>
</dbReference>
<sequence>MTQQEKLIHLKKLLQDMERVVIAFSGGVDSTFLLKIAWDILGEGVTAVTATSSTYPERELEEAVQFARQLGCTHEIIPSEELEIEGFAQNPANRCYYCKHELFSKLGQVAERTGAAYVLDGSNLDDLGDFRPGMHAAKELGVVSPLKEAALTKEDIRQLSKQLGLPTWNKPAFACLSSRFPYGEVITAEKLKMVEEAEQFLLDLGFCQLRVRIHESMARIEVAPEERVRFFDMVLMDQVDDKLKKIGFSYVTLDLKGYRTGSMNEVLDESVRRISAEKAIDTKK</sequence>
<accession>A0AA45WU48</accession>
<dbReference type="InterPro" id="IPR052188">
    <property type="entry name" value="Ni-pincer_cofactor_biosynth"/>
</dbReference>
<dbReference type="Pfam" id="PF02540">
    <property type="entry name" value="NAD_synthase"/>
    <property type="match status" value="1"/>
</dbReference>
<evidence type="ECO:0000259" key="2">
    <source>
        <dbReference type="Pfam" id="PF02540"/>
    </source>
</evidence>
<dbReference type="Proteomes" id="UP001158066">
    <property type="component" value="Unassembled WGS sequence"/>
</dbReference>
<dbReference type="GO" id="GO:0006163">
    <property type="term" value="P:purine nucleotide metabolic process"/>
    <property type="evidence" value="ECO:0007669"/>
    <property type="project" value="UniProtKB-ARBA"/>
</dbReference>
<name>A0AA45WU48_9CLOT</name>
<dbReference type="SUPFAM" id="SSF52402">
    <property type="entry name" value="Adenine nucleotide alpha hydrolases-like"/>
    <property type="match status" value="1"/>
</dbReference>
<dbReference type="InterPro" id="IPR005232">
    <property type="entry name" value="LarE"/>
</dbReference>
<dbReference type="InterPro" id="IPR022310">
    <property type="entry name" value="NAD/GMP_synthase"/>
</dbReference>
<reference evidence="3" key="1">
    <citation type="submission" date="2017-05" db="EMBL/GenBank/DDBJ databases">
        <authorList>
            <person name="Varghese N."/>
            <person name="Submissions S."/>
        </authorList>
    </citation>
    <scope>NUCLEOTIDE SEQUENCE</scope>
    <source>
        <strain evidence="3">Su22</strain>
    </source>
</reference>
<gene>
    <name evidence="3" type="ORF">SAMN06296020_10319</name>
</gene>
<dbReference type="GO" id="GO:0016783">
    <property type="term" value="F:sulfurtransferase activity"/>
    <property type="evidence" value="ECO:0007669"/>
    <property type="project" value="InterPro"/>
</dbReference>
<evidence type="ECO:0000313" key="3">
    <source>
        <dbReference type="EMBL" id="SMP46499.1"/>
    </source>
</evidence>
<evidence type="ECO:0000256" key="1">
    <source>
        <dbReference type="PIRSR" id="PIRSR006661-1"/>
    </source>
</evidence>